<gene>
    <name evidence="2" type="ORF">ILUMI_13196</name>
</gene>
<dbReference type="Pfam" id="PF13843">
    <property type="entry name" value="DDE_Tnp_1_7"/>
    <property type="match status" value="1"/>
</dbReference>
<feature type="domain" description="PiggyBac transposable element-derived protein" evidence="1">
    <location>
        <begin position="49"/>
        <end position="126"/>
    </location>
</feature>
<evidence type="ECO:0000313" key="3">
    <source>
        <dbReference type="Proteomes" id="UP000801492"/>
    </source>
</evidence>
<evidence type="ECO:0000313" key="2">
    <source>
        <dbReference type="EMBL" id="KAF2892975.1"/>
    </source>
</evidence>
<comment type="caution">
    <text evidence="2">The sequence shown here is derived from an EMBL/GenBank/DDBJ whole genome shotgun (WGS) entry which is preliminary data.</text>
</comment>
<dbReference type="Proteomes" id="UP000801492">
    <property type="component" value="Unassembled WGS sequence"/>
</dbReference>
<dbReference type="AlphaFoldDB" id="A0A8K0D1A1"/>
<protein>
    <recommendedName>
        <fullName evidence="1">PiggyBac transposable element-derived protein domain-containing protein</fullName>
    </recommendedName>
</protein>
<sequence length="129" mass="14567">ESSDANCLFGKDKTVWHRRPPKTGRVRKHNILREKSGPTKSTQILSICETFKYIFSDVMCNVIIRETNRKANSVYAAYNAENPGNPAKVWKSLTPEEFEAYLGIIITAGVHQSKSEPTVDLWKTDANPL</sequence>
<feature type="non-terminal residue" evidence="2">
    <location>
        <position position="1"/>
    </location>
</feature>
<reference evidence="2" key="1">
    <citation type="submission" date="2019-08" db="EMBL/GenBank/DDBJ databases">
        <title>The genome of the North American firefly Photinus pyralis.</title>
        <authorList>
            <consortium name="Photinus pyralis genome working group"/>
            <person name="Fallon T.R."/>
            <person name="Sander Lower S.E."/>
            <person name="Weng J.-K."/>
        </authorList>
    </citation>
    <scope>NUCLEOTIDE SEQUENCE</scope>
    <source>
        <strain evidence="2">TRF0915ILg1</strain>
        <tissue evidence="2">Whole body</tissue>
    </source>
</reference>
<dbReference type="OrthoDB" id="6775400at2759"/>
<name>A0A8K0D1A1_IGNLU</name>
<keyword evidence="3" id="KW-1185">Reference proteome</keyword>
<dbReference type="EMBL" id="VTPC01008316">
    <property type="protein sequence ID" value="KAF2892975.1"/>
    <property type="molecule type" value="Genomic_DNA"/>
</dbReference>
<evidence type="ECO:0000259" key="1">
    <source>
        <dbReference type="Pfam" id="PF13843"/>
    </source>
</evidence>
<organism evidence="2 3">
    <name type="scientific">Ignelater luminosus</name>
    <name type="common">Cucubano</name>
    <name type="synonym">Pyrophorus luminosus</name>
    <dbReference type="NCBI Taxonomy" id="2038154"/>
    <lineage>
        <taxon>Eukaryota</taxon>
        <taxon>Metazoa</taxon>
        <taxon>Ecdysozoa</taxon>
        <taxon>Arthropoda</taxon>
        <taxon>Hexapoda</taxon>
        <taxon>Insecta</taxon>
        <taxon>Pterygota</taxon>
        <taxon>Neoptera</taxon>
        <taxon>Endopterygota</taxon>
        <taxon>Coleoptera</taxon>
        <taxon>Polyphaga</taxon>
        <taxon>Elateriformia</taxon>
        <taxon>Elateroidea</taxon>
        <taxon>Elateridae</taxon>
        <taxon>Agrypninae</taxon>
        <taxon>Pyrophorini</taxon>
        <taxon>Ignelater</taxon>
    </lineage>
</organism>
<proteinExistence type="predicted"/>
<accession>A0A8K0D1A1</accession>
<dbReference type="InterPro" id="IPR029526">
    <property type="entry name" value="PGBD"/>
</dbReference>